<keyword evidence="4" id="KW-1185">Reference proteome</keyword>
<sequence length="242" mass="24907">MSLSDDQLRAALRDAAAGHRPDREAMLDRIGSAAMQDTGVRQRGSRLRMAAVAGAVALIFGGGGVGTWALTSSPAPAPAPPAPAPGTVRPSPADTAPVSVEPSPSAVSSKPSPARTTTPPEKNRVEQGPIWSDGSVVDGSSVVTVKTTAELTSLEVVIRVARTDGLVTRGGVKKVPGASVTTTVTEETRAFVYRFVMSPSDTLAPGTYTFTARYTHPDGGRDAGGDTYQAVSGDLQVSGDFF</sequence>
<evidence type="ECO:0000256" key="1">
    <source>
        <dbReference type="SAM" id="MobiDB-lite"/>
    </source>
</evidence>
<feature type="transmembrane region" description="Helical" evidence="2">
    <location>
        <begin position="50"/>
        <end position="70"/>
    </location>
</feature>
<keyword evidence="2" id="KW-0812">Transmembrane</keyword>
<keyword evidence="2" id="KW-0472">Membrane</keyword>
<evidence type="ECO:0000313" key="4">
    <source>
        <dbReference type="Proteomes" id="UP000612282"/>
    </source>
</evidence>
<comment type="caution">
    <text evidence="3">The sequence shown here is derived from an EMBL/GenBank/DDBJ whole genome shotgun (WGS) entry which is preliminary data.</text>
</comment>
<feature type="region of interest" description="Disordered" evidence="1">
    <location>
        <begin position="74"/>
        <end position="133"/>
    </location>
</feature>
<reference evidence="3 4" key="1">
    <citation type="submission" date="2021-01" db="EMBL/GenBank/DDBJ databases">
        <title>Whole genome shotgun sequence of Actinoplanes couchii NBRC 106145.</title>
        <authorList>
            <person name="Komaki H."/>
            <person name="Tamura T."/>
        </authorList>
    </citation>
    <scope>NUCLEOTIDE SEQUENCE [LARGE SCALE GENOMIC DNA]</scope>
    <source>
        <strain evidence="3 4">NBRC 106145</strain>
    </source>
</reference>
<keyword evidence="2" id="KW-1133">Transmembrane helix</keyword>
<proteinExistence type="predicted"/>
<dbReference type="Proteomes" id="UP000612282">
    <property type="component" value="Unassembled WGS sequence"/>
</dbReference>
<protein>
    <submittedName>
        <fullName evidence="3">Uncharacterized protein</fullName>
    </submittedName>
</protein>
<accession>A0ABQ3X8T1</accession>
<feature type="compositionally biased region" description="Pro residues" evidence="1">
    <location>
        <begin position="75"/>
        <end position="84"/>
    </location>
</feature>
<dbReference type="RefSeq" id="WP_203796213.1">
    <property type="nucleotide sequence ID" value="NZ_BAAAQE010000029.1"/>
</dbReference>
<gene>
    <name evidence="3" type="ORF">Aco03nite_033240</name>
</gene>
<dbReference type="EMBL" id="BOMG01000044">
    <property type="protein sequence ID" value="GID54920.1"/>
    <property type="molecule type" value="Genomic_DNA"/>
</dbReference>
<organism evidence="3 4">
    <name type="scientific">Actinoplanes couchii</name>
    <dbReference type="NCBI Taxonomy" id="403638"/>
    <lineage>
        <taxon>Bacteria</taxon>
        <taxon>Bacillati</taxon>
        <taxon>Actinomycetota</taxon>
        <taxon>Actinomycetes</taxon>
        <taxon>Micromonosporales</taxon>
        <taxon>Micromonosporaceae</taxon>
        <taxon>Actinoplanes</taxon>
    </lineage>
</organism>
<name>A0ABQ3X8T1_9ACTN</name>
<feature type="compositionally biased region" description="Low complexity" evidence="1">
    <location>
        <begin position="96"/>
        <end position="114"/>
    </location>
</feature>
<evidence type="ECO:0000313" key="3">
    <source>
        <dbReference type="EMBL" id="GID54920.1"/>
    </source>
</evidence>
<evidence type="ECO:0000256" key="2">
    <source>
        <dbReference type="SAM" id="Phobius"/>
    </source>
</evidence>